<dbReference type="AlphaFoldDB" id="A0A6J5FJY6"/>
<dbReference type="EMBL" id="CADIKL010000003">
    <property type="protein sequence ID" value="CAB3779266.1"/>
    <property type="molecule type" value="Genomic_DNA"/>
</dbReference>
<dbReference type="Proteomes" id="UP000494119">
    <property type="component" value="Unassembled WGS sequence"/>
</dbReference>
<evidence type="ECO:0000313" key="1">
    <source>
        <dbReference type="EMBL" id="CAB3779266.1"/>
    </source>
</evidence>
<protein>
    <submittedName>
        <fullName evidence="1">Uncharacterized protein</fullName>
    </submittedName>
</protein>
<evidence type="ECO:0000313" key="2">
    <source>
        <dbReference type="Proteomes" id="UP000494119"/>
    </source>
</evidence>
<sequence>MARFHVRCRKCETRRVLPFHPDQYNSHDKAPKCRCCGERDYRLDAYMMNRNVRAMTCTCAGYWFWHRRGSLYCWHRADGSTRTPGDPDFADRNLTDDEVAALIAA</sequence>
<accession>A0A6J5FJY6</accession>
<gene>
    <name evidence="1" type="ORF">LMG28688_00784</name>
</gene>
<name>A0A6J5FJY6_9BURK</name>
<reference evidence="1 2" key="1">
    <citation type="submission" date="2020-04" db="EMBL/GenBank/DDBJ databases">
        <authorList>
            <person name="De Canck E."/>
        </authorList>
    </citation>
    <scope>NUCLEOTIDE SEQUENCE [LARGE SCALE GENOMIC DNA]</scope>
    <source>
        <strain evidence="1 2">LMG 28688</strain>
    </source>
</reference>
<proteinExistence type="predicted"/>
<keyword evidence="2" id="KW-1185">Reference proteome</keyword>
<organism evidence="1 2">
    <name type="scientific">Paraburkholderia caffeinitolerans</name>
    <dbReference type="NCBI Taxonomy" id="1723730"/>
    <lineage>
        <taxon>Bacteria</taxon>
        <taxon>Pseudomonadati</taxon>
        <taxon>Pseudomonadota</taxon>
        <taxon>Betaproteobacteria</taxon>
        <taxon>Burkholderiales</taxon>
        <taxon>Burkholderiaceae</taxon>
        <taxon>Paraburkholderia</taxon>
    </lineage>
</organism>
<dbReference type="RefSeq" id="WP_175194232.1">
    <property type="nucleotide sequence ID" value="NZ_CADIKL010000003.1"/>
</dbReference>